<keyword evidence="3" id="KW-0378">Hydrolase</keyword>
<dbReference type="OrthoDB" id="5377981at2"/>
<dbReference type="SUPFAM" id="SSF56601">
    <property type="entry name" value="beta-lactamase/transpeptidase-like"/>
    <property type="match status" value="1"/>
</dbReference>
<dbReference type="RefSeq" id="WP_158052514.1">
    <property type="nucleotide sequence ID" value="NZ_WBKB01000005.1"/>
</dbReference>
<organism evidence="3 4">
    <name type="scientific">Gulosibacter chungangensis</name>
    <dbReference type="NCBI Taxonomy" id="979746"/>
    <lineage>
        <taxon>Bacteria</taxon>
        <taxon>Bacillati</taxon>
        <taxon>Actinomycetota</taxon>
        <taxon>Actinomycetes</taxon>
        <taxon>Micrococcales</taxon>
        <taxon>Microbacteriaceae</taxon>
        <taxon>Gulosibacter</taxon>
    </lineage>
</organism>
<sequence>MPKIDVGEIPSEDALALPDGSIDTALEKLPDIVSAAMERRDVPGIAVAVVHGGETVFAEGYGVRKKNESATVDANTVFQIASVSKPISATVAATQVTQKVIKWDTPVSEVLPEFELADPWVTEHVTVGDFFAHRTGLPFAAGDSLEDIGYDREYVLDHLRHQPLAPLGTSYAYVNFGITVGAEAVASAAGTEWETLADEQLFTPLGMSSTSFRYDDFLSRDNRATLHTLTAEGEFEALYERNNDAASPAGGVSSSVTDLAEWMKLLLADGTYGGAPLISPAALLPAVSPQNFSSKPQTMTQRAGQYGFGFGVGVQPGGRVSLSHSGAFVLGAATNFQLLPSVDIGIIVLTNAAPIGVAEAIATEFLDIVQFGQSTRDWLTDYGHATAQYQEPAGDLSGVERPSDPAQPGPLSTYIGEYSNDYYGTATVTEQDGALSVAIGPAGVMVIPLEPWDSDVFAFTPTGENAPAGSFSSAAFTVEDGTATTMTLDFFNAEPGLLGTWMRVE</sequence>
<dbReference type="InterPro" id="IPR001466">
    <property type="entry name" value="Beta-lactam-related"/>
</dbReference>
<dbReference type="PANTHER" id="PTHR46825:SF15">
    <property type="entry name" value="BETA-LACTAMASE-RELATED DOMAIN-CONTAINING PROTEIN"/>
    <property type="match status" value="1"/>
</dbReference>
<dbReference type="GO" id="GO:0016787">
    <property type="term" value="F:hydrolase activity"/>
    <property type="evidence" value="ECO:0007669"/>
    <property type="project" value="UniProtKB-KW"/>
</dbReference>
<feature type="domain" description="Peptidase S12 Pab87-related C-terminal" evidence="2">
    <location>
        <begin position="401"/>
        <end position="491"/>
    </location>
</feature>
<protein>
    <submittedName>
        <fullName evidence="3">Serine hydrolase</fullName>
    </submittedName>
</protein>
<evidence type="ECO:0000259" key="2">
    <source>
        <dbReference type="Pfam" id="PF11954"/>
    </source>
</evidence>
<dbReference type="Pfam" id="PF11954">
    <property type="entry name" value="DUF3471"/>
    <property type="match status" value="1"/>
</dbReference>
<dbReference type="InterPro" id="IPR012338">
    <property type="entry name" value="Beta-lactam/transpept-like"/>
</dbReference>
<feature type="domain" description="Beta-lactamase-related" evidence="1">
    <location>
        <begin position="31"/>
        <end position="355"/>
    </location>
</feature>
<dbReference type="PANTHER" id="PTHR46825">
    <property type="entry name" value="D-ALANYL-D-ALANINE-CARBOXYPEPTIDASE/ENDOPEPTIDASE AMPH"/>
    <property type="match status" value="1"/>
</dbReference>
<gene>
    <name evidence="3" type="ORF">F8O05_09640</name>
</gene>
<reference evidence="3 4" key="1">
    <citation type="submission" date="2019-09" db="EMBL/GenBank/DDBJ databases">
        <title>Phylogeny of genus Pseudoclavibacter and closely related genus.</title>
        <authorList>
            <person name="Li Y."/>
        </authorList>
    </citation>
    <scope>NUCLEOTIDE SEQUENCE [LARGE SCALE GENOMIC DNA]</scope>
    <source>
        <strain evidence="3 4">KCTC 13959</strain>
    </source>
</reference>
<dbReference type="Gene3D" id="2.40.128.600">
    <property type="match status" value="1"/>
</dbReference>
<dbReference type="AlphaFoldDB" id="A0A7J5BBQ9"/>
<dbReference type="EMBL" id="WBKB01000005">
    <property type="protein sequence ID" value="KAB1642712.1"/>
    <property type="molecule type" value="Genomic_DNA"/>
</dbReference>
<proteinExistence type="predicted"/>
<dbReference type="InterPro" id="IPR050491">
    <property type="entry name" value="AmpC-like"/>
</dbReference>
<dbReference type="Proteomes" id="UP000433493">
    <property type="component" value="Unassembled WGS sequence"/>
</dbReference>
<comment type="caution">
    <text evidence="3">The sequence shown here is derived from an EMBL/GenBank/DDBJ whole genome shotgun (WGS) entry which is preliminary data.</text>
</comment>
<evidence type="ECO:0000313" key="4">
    <source>
        <dbReference type="Proteomes" id="UP000433493"/>
    </source>
</evidence>
<dbReference type="Gene3D" id="3.40.710.10">
    <property type="entry name" value="DD-peptidase/beta-lactamase superfamily"/>
    <property type="match status" value="1"/>
</dbReference>
<accession>A0A7J5BBQ9</accession>
<dbReference type="InterPro" id="IPR021860">
    <property type="entry name" value="Peptidase_S12_Pab87-rel_C"/>
</dbReference>
<evidence type="ECO:0000313" key="3">
    <source>
        <dbReference type="EMBL" id="KAB1642712.1"/>
    </source>
</evidence>
<dbReference type="Pfam" id="PF00144">
    <property type="entry name" value="Beta-lactamase"/>
    <property type="match status" value="1"/>
</dbReference>
<evidence type="ECO:0000259" key="1">
    <source>
        <dbReference type="Pfam" id="PF00144"/>
    </source>
</evidence>
<name>A0A7J5BBQ9_9MICO</name>
<keyword evidence="4" id="KW-1185">Reference proteome</keyword>